<dbReference type="EMBL" id="CP010537">
    <property type="protein sequence ID" value="AJG24822.1"/>
    <property type="molecule type" value="Genomic_DNA"/>
</dbReference>
<protein>
    <submittedName>
        <fullName evidence="5">Transcriptional regulator, TetR family</fullName>
    </submittedName>
</protein>
<feature type="compositionally biased region" description="Low complexity" evidence="3">
    <location>
        <begin position="1"/>
        <end position="15"/>
    </location>
</feature>
<proteinExistence type="predicted"/>
<feature type="region of interest" description="Disordered" evidence="3">
    <location>
        <begin position="1"/>
        <end position="35"/>
    </location>
</feature>
<dbReference type="GO" id="GO:0003700">
    <property type="term" value="F:DNA-binding transcription factor activity"/>
    <property type="evidence" value="ECO:0007669"/>
    <property type="project" value="TreeGrafter"/>
</dbReference>
<dbReference type="Pfam" id="PF17918">
    <property type="entry name" value="TetR_C_15"/>
    <property type="match status" value="1"/>
</dbReference>
<evidence type="ECO:0000256" key="1">
    <source>
        <dbReference type="ARBA" id="ARBA00023125"/>
    </source>
</evidence>
<dbReference type="Proteomes" id="UP000031843">
    <property type="component" value="Chromosome secondary"/>
</dbReference>
<evidence type="ECO:0000313" key="5">
    <source>
        <dbReference type="EMBL" id="AJG24822.1"/>
    </source>
</evidence>
<name>A0A0C4YG51_9BURK</name>
<organism evidence="5 6">
    <name type="scientific">Cupriavidus basilensis</name>
    <dbReference type="NCBI Taxonomy" id="68895"/>
    <lineage>
        <taxon>Bacteria</taxon>
        <taxon>Pseudomonadati</taxon>
        <taxon>Pseudomonadota</taxon>
        <taxon>Betaproteobacteria</taxon>
        <taxon>Burkholderiales</taxon>
        <taxon>Burkholderiaceae</taxon>
        <taxon>Cupriavidus</taxon>
    </lineage>
</organism>
<dbReference type="Pfam" id="PF00440">
    <property type="entry name" value="TetR_N"/>
    <property type="match status" value="1"/>
</dbReference>
<keyword evidence="1 2" id="KW-0238">DNA-binding</keyword>
<dbReference type="STRING" id="68895.RR42_s3246"/>
<accession>A0A0C4YG51</accession>
<reference evidence="5 6" key="1">
    <citation type="journal article" date="2015" name="Genome Announc.">
        <title>Complete Genome Sequence of Cupriavidus basilensis 4G11, Isolated from the Oak Ridge Field Research Center Site.</title>
        <authorList>
            <person name="Ray J."/>
            <person name="Waters R.J."/>
            <person name="Skerker J.M."/>
            <person name="Kuehl J.V."/>
            <person name="Price M.N."/>
            <person name="Huang J."/>
            <person name="Chakraborty R."/>
            <person name="Arkin A.P."/>
            <person name="Deutschbauer A."/>
        </authorList>
    </citation>
    <scope>NUCLEOTIDE SEQUENCE [LARGE SCALE GENOMIC DNA]</scope>
    <source>
        <strain evidence="5">4G11</strain>
    </source>
</reference>
<dbReference type="InterPro" id="IPR009057">
    <property type="entry name" value="Homeodomain-like_sf"/>
</dbReference>
<keyword evidence="6" id="KW-1185">Reference proteome</keyword>
<dbReference type="KEGG" id="cbw:RR42_s3246"/>
<evidence type="ECO:0000256" key="2">
    <source>
        <dbReference type="PROSITE-ProRule" id="PRU00335"/>
    </source>
</evidence>
<evidence type="ECO:0000259" key="4">
    <source>
        <dbReference type="PROSITE" id="PS50977"/>
    </source>
</evidence>
<dbReference type="GO" id="GO:0000976">
    <property type="term" value="F:transcription cis-regulatory region binding"/>
    <property type="evidence" value="ECO:0007669"/>
    <property type="project" value="TreeGrafter"/>
</dbReference>
<dbReference type="InterPro" id="IPR001647">
    <property type="entry name" value="HTH_TetR"/>
</dbReference>
<dbReference type="RefSeq" id="WP_043357158.1">
    <property type="nucleotide sequence ID" value="NZ_CP010537.1"/>
</dbReference>
<evidence type="ECO:0000313" key="6">
    <source>
        <dbReference type="Proteomes" id="UP000031843"/>
    </source>
</evidence>
<dbReference type="SUPFAM" id="SSF46689">
    <property type="entry name" value="Homeodomain-like"/>
    <property type="match status" value="1"/>
</dbReference>
<dbReference type="AlphaFoldDB" id="A0A0C4YG51"/>
<gene>
    <name evidence="5" type="ORF">RR42_s3246</name>
</gene>
<feature type="compositionally biased region" description="Polar residues" evidence="3">
    <location>
        <begin position="16"/>
        <end position="28"/>
    </location>
</feature>
<feature type="DNA-binding region" description="H-T-H motif" evidence="2">
    <location>
        <begin position="61"/>
        <end position="80"/>
    </location>
</feature>
<dbReference type="PROSITE" id="PS50977">
    <property type="entry name" value="HTH_TETR_2"/>
    <property type="match status" value="1"/>
</dbReference>
<dbReference type="InterPro" id="IPR050109">
    <property type="entry name" value="HTH-type_TetR-like_transc_reg"/>
</dbReference>
<dbReference type="OrthoDB" id="8799388at2"/>
<dbReference type="Gene3D" id="1.10.357.10">
    <property type="entry name" value="Tetracycline Repressor, domain 2"/>
    <property type="match status" value="1"/>
</dbReference>
<evidence type="ECO:0000256" key="3">
    <source>
        <dbReference type="SAM" id="MobiDB-lite"/>
    </source>
</evidence>
<dbReference type="InterPro" id="IPR041669">
    <property type="entry name" value="TetR_C_15"/>
</dbReference>
<dbReference type="PANTHER" id="PTHR30055:SF146">
    <property type="entry name" value="HTH-TYPE TRANSCRIPTIONAL DUAL REGULATOR CECR"/>
    <property type="match status" value="1"/>
</dbReference>
<feature type="domain" description="HTH tetR-type" evidence="4">
    <location>
        <begin position="38"/>
        <end position="98"/>
    </location>
</feature>
<dbReference type="PANTHER" id="PTHR30055">
    <property type="entry name" value="HTH-TYPE TRANSCRIPTIONAL REGULATOR RUTR"/>
    <property type="match status" value="1"/>
</dbReference>
<sequence length="230" mass="25395">MPLSSSAASPAKPSKGTSAFPTVATPSILQPPRQRRARETEQALLDAGRELLAQRDFSAVSVAQIASACEVSVGAFYGRFRDKQAFFESLRALVMQETSDSVARYLRVERWEDVPTDVMLEKIMRYVVLGCHANRGVIKASLKHASVRPEEWLPHRESGQDVVERMVALLVPRMPVPPEQAQMRVRFAMQAVFSIVVNAILNDAGPLPLDDERLPGEMTRLVAGYLALPA</sequence>